<evidence type="ECO:0000256" key="2">
    <source>
        <dbReference type="ARBA" id="ARBA00023043"/>
    </source>
</evidence>
<dbReference type="Proteomes" id="UP000828390">
    <property type="component" value="Unassembled WGS sequence"/>
</dbReference>
<organism evidence="6 7">
    <name type="scientific">Dreissena polymorpha</name>
    <name type="common">Zebra mussel</name>
    <name type="synonym">Mytilus polymorpha</name>
    <dbReference type="NCBI Taxonomy" id="45954"/>
    <lineage>
        <taxon>Eukaryota</taxon>
        <taxon>Metazoa</taxon>
        <taxon>Spiralia</taxon>
        <taxon>Lophotrochozoa</taxon>
        <taxon>Mollusca</taxon>
        <taxon>Bivalvia</taxon>
        <taxon>Autobranchia</taxon>
        <taxon>Heteroconchia</taxon>
        <taxon>Euheterodonta</taxon>
        <taxon>Imparidentia</taxon>
        <taxon>Neoheterodontei</taxon>
        <taxon>Myida</taxon>
        <taxon>Dreissenoidea</taxon>
        <taxon>Dreissenidae</taxon>
        <taxon>Dreissena</taxon>
    </lineage>
</organism>
<evidence type="ECO:0000313" key="7">
    <source>
        <dbReference type="Proteomes" id="UP000828390"/>
    </source>
</evidence>
<reference evidence="6" key="2">
    <citation type="submission" date="2020-11" db="EMBL/GenBank/DDBJ databases">
        <authorList>
            <person name="McCartney M.A."/>
            <person name="Auch B."/>
            <person name="Kono T."/>
            <person name="Mallez S."/>
            <person name="Becker A."/>
            <person name="Gohl D.M."/>
            <person name="Silverstein K.A.T."/>
            <person name="Koren S."/>
            <person name="Bechman K.B."/>
            <person name="Herman A."/>
            <person name="Abrahante J.E."/>
            <person name="Garbe J."/>
        </authorList>
    </citation>
    <scope>NUCLEOTIDE SEQUENCE</scope>
    <source>
        <strain evidence="6">Duluth1</strain>
        <tissue evidence="6">Whole animal</tissue>
    </source>
</reference>
<sequence length="200" mass="22181">MKTKQTSCRNVVDERRLRTACSQNDFVTVVELLDGGADPSCCDEKKRTPLHLSASQGYEAIVKVLIDRGADPNKKDFIGNTPLHLATCTCQVPIVTLLLKAGTDLNLVDEYGRSPLTLAKSRLKMLGENASFNSDKMKTEILQISDMMRTYLSLSGCQSEAEQLDELCSKLSNVTTREEVDQVNTLLSDFASMRIEKNKT</sequence>
<dbReference type="PANTHER" id="PTHR24197:SF44">
    <property type="entry name" value="ANKYRIN REPEAT DOMAIN-CONTAINING PROTEIN 54"/>
    <property type="match status" value="1"/>
</dbReference>
<comment type="caution">
    <text evidence="6">The sequence shown here is derived from an EMBL/GenBank/DDBJ whole genome shotgun (WGS) entry which is preliminary data.</text>
</comment>
<keyword evidence="1" id="KW-0677">Repeat</keyword>
<reference evidence="6" key="1">
    <citation type="journal article" date="2019" name="bioRxiv">
        <title>The Genome of the Zebra Mussel, Dreissena polymorpha: A Resource for Invasive Species Research.</title>
        <authorList>
            <person name="McCartney M.A."/>
            <person name="Auch B."/>
            <person name="Kono T."/>
            <person name="Mallez S."/>
            <person name="Zhang Y."/>
            <person name="Obille A."/>
            <person name="Becker A."/>
            <person name="Abrahante J.E."/>
            <person name="Garbe J."/>
            <person name="Badalamenti J.P."/>
            <person name="Herman A."/>
            <person name="Mangelson H."/>
            <person name="Liachko I."/>
            <person name="Sullivan S."/>
            <person name="Sone E.D."/>
            <person name="Koren S."/>
            <person name="Silverstein K.A.T."/>
            <person name="Beckman K.B."/>
            <person name="Gohl D.M."/>
        </authorList>
    </citation>
    <scope>NUCLEOTIDE SEQUENCE</scope>
    <source>
        <strain evidence="6">Duluth1</strain>
        <tissue evidence="6">Whole animal</tissue>
    </source>
</reference>
<dbReference type="AlphaFoldDB" id="A0A9D4RC24"/>
<evidence type="ECO:0000313" key="6">
    <source>
        <dbReference type="EMBL" id="KAH3860805.1"/>
    </source>
</evidence>
<dbReference type="SMART" id="SM00248">
    <property type="entry name" value="ANK"/>
    <property type="match status" value="3"/>
</dbReference>
<evidence type="ECO:0000256" key="3">
    <source>
        <dbReference type="ARBA" id="ARBA00037385"/>
    </source>
</evidence>
<accession>A0A9D4RC24</accession>
<dbReference type="OrthoDB" id="6279784at2759"/>
<protein>
    <recommendedName>
        <fullName evidence="4">Ankyrin repeat domain-containing protein 54</fullName>
    </recommendedName>
</protein>
<evidence type="ECO:0000256" key="1">
    <source>
        <dbReference type="ARBA" id="ARBA00022737"/>
    </source>
</evidence>
<evidence type="ECO:0000256" key="5">
    <source>
        <dbReference type="PROSITE-ProRule" id="PRU00023"/>
    </source>
</evidence>
<proteinExistence type="predicted"/>
<keyword evidence="7" id="KW-1185">Reference proteome</keyword>
<dbReference type="EMBL" id="JAIWYP010000002">
    <property type="protein sequence ID" value="KAH3860805.1"/>
    <property type="molecule type" value="Genomic_DNA"/>
</dbReference>
<dbReference type="InterPro" id="IPR002110">
    <property type="entry name" value="Ankyrin_rpt"/>
</dbReference>
<dbReference type="SUPFAM" id="SSF48403">
    <property type="entry name" value="Ankyrin repeat"/>
    <property type="match status" value="1"/>
</dbReference>
<dbReference type="Gene3D" id="1.25.40.20">
    <property type="entry name" value="Ankyrin repeat-containing domain"/>
    <property type="match status" value="2"/>
</dbReference>
<dbReference type="InterPro" id="IPR036770">
    <property type="entry name" value="Ankyrin_rpt-contain_sf"/>
</dbReference>
<evidence type="ECO:0000256" key="4">
    <source>
        <dbReference type="ARBA" id="ARBA00039237"/>
    </source>
</evidence>
<dbReference type="PROSITE" id="PS50088">
    <property type="entry name" value="ANK_REPEAT"/>
    <property type="match status" value="2"/>
</dbReference>
<feature type="repeat" description="ANK" evidence="5">
    <location>
        <begin position="78"/>
        <end position="110"/>
    </location>
</feature>
<dbReference type="PANTHER" id="PTHR24197">
    <property type="entry name" value="ANKYRIN REPEAT DOMAIN-CONTAINING PROTEIN 61"/>
    <property type="match status" value="1"/>
</dbReference>
<feature type="repeat" description="ANK" evidence="5">
    <location>
        <begin position="45"/>
        <end position="77"/>
    </location>
</feature>
<keyword evidence="2 5" id="KW-0040">ANK repeat</keyword>
<dbReference type="Pfam" id="PF12796">
    <property type="entry name" value="Ank_2"/>
    <property type="match status" value="1"/>
</dbReference>
<gene>
    <name evidence="6" type="ORF">DPMN_023729</name>
</gene>
<dbReference type="PROSITE" id="PS50297">
    <property type="entry name" value="ANK_REP_REGION"/>
    <property type="match status" value="2"/>
</dbReference>
<comment type="function">
    <text evidence="3">Plays an important role in regulating intracellular signaling events associated with erythroid terminal differentiation.</text>
</comment>
<dbReference type="PRINTS" id="PR01415">
    <property type="entry name" value="ANKYRIN"/>
</dbReference>
<name>A0A9D4RC24_DREPO</name>